<dbReference type="AlphaFoldDB" id="A0A8T2A5P3"/>
<dbReference type="EMBL" id="JAEFBK010000009">
    <property type="protein sequence ID" value="KAG7567332.1"/>
    <property type="molecule type" value="Genomic_DNA"/>
</dbReference>
<comment type="caution">
    <text evidence="1">The sequence shown here is derived from an EMBL/GenBank/DDBJ whole genome shotgun (WGS) entry which is preliminary data.</text>
</comment>
<keyword evidence="2" id="KW-1185">Reference proteome</keyword>
<dbReference type="Proteomes" id="UP000694240">
    <property type="component" value="Chromosome 9"/>
</dbReference>
<gene>
    <name evidence="1" type="ORF">ISN45_Aa04g002150</name>
</gene>
<proteinExistence type="predicted"/>
<evidence type="ECO:0000313" key="1">
    <source>
        <dbReference type="EMBL" id="KAG7567332.1"/>
    </source>
</evidence>
<accession>A0A8T2A5P3</accession>
<sequence length="125" mass="13823">MRPHKALYREAKKALQRPNTIEVFHLALHVVRAPPLVVPTSTVLGIALKCGPGGLTYRVHVIPSLRAWQWPNGVKSRSVALAGSRSLAWTNRVTPLQVETTGPPPLGYQLFFSLPIYYTKSKLGD</sequence>
<evidence type="ECO:0000313" key="2">
    <source>
        <dbReference type="Proteomes" id="UP000694240"/>
    </source>
</evidence>
<name>A0A8T2A5P3_9BRAS</name>
<protein>
    <submittedName>
        <fullName evidence="1">Uncharacterized protein</fullName>
    </submittedName>
</protein>
<organism evidence="1 2">
    <name type="scientific">Arabidopsis thaliana x Arabidopsis arenosa</name>
    <dbReference type="NCBI Taxonomy" id="1240361"/>
    <lineage>
        <taxon>Eukaryota</taxon>
        <taxon>Viridiplantae</taxon>
        <taxon>Streptophyta</taxon>
        <taxon>Embryophyta</taxon>
        <taxon>Tracheophyta</taxon>
        <taxon>Spermatophyta</taxon>
        <taxon>Magnoliopsida</taxon>
        <taxon>eudicotyledons</taxon>
        <taxon>Gunneridae</taxon>
        <taxon>Pentapetalae</taxon>
        <taxon>rosids</taxon>
        <taxon>malvids</taxon>
        <taxon>Brassicales</taxon>
        <taxon>Brassicaceae</taxon>
        <taxon>Camelineae</taxon>
        <taxon>Arabidopsis</taxon>
    </lineage>
</organism>
<reference evidence="1 2" key="1">
    <citation type="submission" date="2020-12" db="EMBL/GenBank/DDBJ databases">
        <title>Concerted genomic and epigenomic changes stabilize Arabidopsis allopolyploids.</title>
        <authorList>
            <person name="Chen Z."/>
        </authorList>
    </citation>
    <scope>NUCLEOTIDE SEQUENCE [LARGE SCALE GENOMIC DNA]</scope>
    <source>
        <strain evidence="1">Allo738</strain>
        <tissue evidence="1">Leaf</tissue>
    </source>
</reference>